<name>D9SQ96_CLOC7</name>
<organism evidence="1 2">
    <name type="scientific">Clostridium cellulovorans (strain ATCC 35296 / DSM 3052 / OCM 3 / 743B)</name>
    <dbReference type="NCBI Taxonomy" id="573061"/>
    <lineage>
        <taxon>Bacteria</taxon>
        <taxon>Bacillati</taxon>
        <taxon>Bacillota</taxon>
        <taxon>Clostridia</taxon>
        <taxon>Eubacteriales</taxon>
        <taxon>Clostridiaceae</taxon>
        <taxon>Clostridium</taxon>
    </lineage>
</organism>
<gene>
    <name evidence="1" type="ordered locus">Clocel_0383</name>
</gene>
<sequence length="99" mass="12023">MKLSICKEWKVLFLFISDRNGNSFVELKHKNRRKGRKVYLQFKISIIKLKVRRTLIKKDVFQKILEEKEEAIKDCIVLCRNEYKPYFNLGWICNDLRDV</sequence>
<proteinExistence type="predicted"/>
<dbReference type="AlphaFoldDB" id="D9SQ96"/>
<reference evidence="1 2" key="1">
    <citation type="submission" date="2010-08" db="EMBL/GenBank/DDBJ databases">
        <title>Complete sequence of Clostridium cellulovorans 743B.</title>
        <authorList>
            <consortium name="US DOE Joint Genome Institute"/>
            <person name="Lucas S."/>
            <person name="Copeland A."/>
            <person name="Lapidus A."/>
            <person name="Cheng J.-F."/>
            <person name="Bruce D."/>
            <person name="Goodwin L."/>
            <person name="Pitluck S."/>
            <person name="Chertkov O."/>
            <person name="Detter J.C."/>
            <person name="Han C."/>
            <person name="Tapia R."/>
            <person name="Land M."/>
            <person name="Hauser L."/>
            <person name="Chang Y.-J."/>
            <person name="Jeffries C."/>
            <person name="Kyrpides N."/>
            <person name="Ivanova N."/>
            <person name="Mikhailova N."/>
            <person name="Hemme C.L."/>
            <person name="Woyke T."/>
        </authorList>
    </citation>
    <scope>NUCLEOTIDE SEQUENCE [LARGE SCALE GENOMIC DNA]</scope>
    <source>
        <strain evidence="2">ATCC 35296 / DSM 3052 / OCM 3 / 743B</strain>
    </source>
</reference>
<keyword evidence="2" id="KW-1185">Reference proteome</keyword>
<dbReference type="Proteomes" id="UP000002730">
    <property type="component" value="Chromosome"/>
</dbReference>
<evidence type="ECO:0000313" key="2">
    <source>
        <dbReference type="Proteomes" id="UP000002730"/>
    </source>
</evidence>
<evidence type="ECO:0000313" key="1">
    <source>
        <dbReference type="EMBL" id="ADL50163.1"/>
    </source>
</evidence>
<dbReference type="KEGG" id="ccb:Clocel_0383"/>
<dbReference type="HOGENOM" id="CLU_2315305_0_0_9"/>
<accession>D9SQ96</accession>
<protein>
    <submittedName>
        <fullName evidence="1">Uncharacterized protein</fullName>
    </submittedName>
</protein>
<dbReference type="RefSeq" id="WP_010075071.1">
    <property type="nucleotide sequence ID" value="NC_014393.1"/>
</dbReference>
<dbReference type="EMBL" id="CP002160">
    <property type="protein sequence ID" value="ADL50163.1"/>
    <property type="molecule type" value="Genomic_DNA"/>
</dbReference>